<evidence type="ECO:0000313" key="2">
    <source>
        <dbReference type="EMBL" id="CAE0794639.1"/>
    </source>
</evidence>
<name>A0A7S4CF60_9EUGL</name>
<dbReference type="EMBL" id="HBJA01018014">
    <property type="protein sequence ID" value="CAE0794639.1"/>
    <property type="molecule type" value="Transcribed_RNA"/>
</dbReference>
<dbReference type="AlphaFoldDB" id="A0A7S4CF60"/>
<gene>
    <name evidence="2" type="ORF">EGYM00163_LOCUS5757</name>
</gene>
<protein>
    <submittedName>
        <fullName evidence="2">Uncharacterized protein</fullName>
    </submittedName>
</protein>
<proteinExistence type="predicted"/>
<organism evidence="2">
    <name type="scientific">Eutreptiella gymnastica</name>
    <dbReference type="NCBI Taxonomy" id="73025"/>
    <lineage>
        <taxon>Eukaryota</taxon>
        <taxon>Discoba</taxon>
        <taxon>Euglenozoa</taxon>
        <taxon>Euglenida</taxon>
        <taxon>Spirocuta</taxon>
        <taxon>Euglenophyceae</taxon>
        <taxon>Eutreptiales</taxon>
        <taxon>Eutreptiaceae</taxon>
        <taxon>Eutreptiella</taxon>
    </lineage>
</organism>
<sequence length="104" mass="11717">MMNDMVQGRCIGFLFPFLRIHPRCTHAPMHPCTHAPRDAPMVSFFRPPTQHPTPVPRRTAAGMHRQGDAPATTIGGADVWWQTKMKEQGKINKLHVEDTLTDCS</sequence>
<feature type="region of interest" description="Disordered" evidence="1">
    <location>
        <begin position="43"/>
        <end position="73"/>
    </location>
</feature>
<reference evidence="2" key="1">
    <citation type="submission" date="2021-01" db="EMBL/GenBank/DDBJ databases">
        <authorList>
            <person name="Corre E."/>
            <person name="Pelletier E."/>
            <person name="Niang G."/>
            <person name="Scheremetjew M."/>
            <person name="Finn R."/>
            <person name="Kale V."/>
            <person name="Holt S."/>
            <person name="Cochrane G."/>
            <person name="Meng A."/>
            <person name="Brown T."/>
            <person name="Cohen L."/>
        </authorList>
    </citation>
    <scope>NUCLEOTIDE SEQUENCE</scope>
    <source>
        <strain evidence="2">CCMP1594</strain>
    </source>
</reference>
<accession>A0A7S4CF60</accession>
<evidence type="ECO:0000256" key="1">
    <source>
        <dbReference type="SAM" id="MobiDB-lite"/>
    </source>
</evidence>